<evidence type="ECO:0000313" key="1">
    <source>
        <dbReference type="EMBL" id="OGH88687.1"/>
    </source>
</evidence>
<reference evidence="1 2" key="1">
    <citation type="journal article" date="2016" name="Nat. Commun.">
        <title>Thousands of microbial genomes shed light on interconnected biogeochemical processes in an aquifer system.</title>
        <authorList>
            <person name="Anantharaman K."/>
            <person name="Brown C.T."/>
            <person name="Hug L.A."/>
            <person name="Sharon I."/>
            <person name="Castelle C.J."/>
            <person name="Probst A.J."/>
            <person name="Thomas B.C."/>
            <person name="Singh A."/>
            <person name="Wilkins M.J."/>
            <person name="Karaoz U."/>
            <person name="Brodie E.L."/>
            <person name="Williams K.H."/>
            <person name="Hubbard S.S."/>
            <person name="Banfield J.F."/>
        </authorList>
    </citation>
    <scope>NUCLEOTIDE SEQUENCE [LARGE SCALE GENOMIC DNA]</scope>
</reference>
<dbReference type="Proteomes" id="UP000177907">
    <property type="component" value="Unassembled WGS sequence"/>
</dbReference>
<accession>A0A1F6NXM4</accession>
<dbReference type="STRING" id="1798704.A3J93_01160"/>
<dbReference type="AlphaFoldDB" id="A0A1F6NXM4"/>
<dbReference type="EMBL" id="MFQZ01000001">
    <property type="protein sequence ID" value="OGH88687.1"/>
    <property type="molecule type" value="Genomic_DNA"/>
</dbReference>
<evidence type="ECO:0000313" key="2">
    <source>
        <dbReference type="Proteomes" id="UP000177907"/>
    </source>
</evidence>
<sequence>MENQVLTKKSNILTLHPNHRLLYETVLLLKPAKIVECGVGGGDHLYNLNILDPKIDSYGVDRGQAQLDYCVERSPSLKGKVQNFDMTMPLSSKLPLVDVAFTQAVIMHIKTGNGHLVALSNLFKLASEQVVLMENWSNHPFMEDIKYMFNNGMLPWQSIYFYIRRAPEYQNKPHLMIVSSRELPFEPLKYYSQLLSDVNNA</sequence>
<protein>
    <recommendedName>
        <fullName evidence="3">Methyltransferase domain-containing protein</fullName>
    </recommendedName>
</protein>
<proteinExistence type="predicted"/>
<organism evidence="1 2">
    <name type="scientific">Candidatus Magasanikbacteria bacterium RIFOXYC2_FULL_42_28</name>
    <dbReference type="NCBI Taxonomy" id="1798704"/>
    <lineage>
        <taxon>Bacteria</taxon>
        <taxon>Candidatus Magasanikiibacteriota</taxon>
    </lineage>
</organism>
<gene>
    <name evidence="1" type="ORF">A3J93_01160</name>
</gene>
<name>A0A1F6NXM4_9BACT</name>
<dbReference type="InterPro" id="IPR029063">
    <property type="entry name" value="SAM-dependent_MTases_sf"/>
</dbReference>
<comment type="caution">
    <text evidence="1">The sequence shown here is derived from an EMBL/GenBank/DDBJ whole genome shotgun (WGS) entry which is preliminary data.</text>
</comment>
<dbReference type="SUPFAM" id="SSF53335">
    <property type="entry name" value="S-adenosyl-L-methionine-dependent methyltransferases"/>
    <property type="match status" value="1"/>
</dbReference>
<evidence type="ECO:0008006" key="3">
    <source>
        <dbReference type="Google" id="ProtNLM"/>
    </source>
</evidence>
<dbReference type="Gene3D" id="3.40.50.150">
    <property type="entry name" value="Vaccinia Virus protein VP39"/>
    <property type="match status" value="1"/>
</dbReference>